<keyword evidence="3" id="KW-1185">Reference proteome</keyword>
<reference evidence="2 3" key="1">
    <citation type="submission" date="2014-06" db="EMBL/GenBank/DDBJ databases">
        <title>The genome of the endonuclear symbiont Nucleicultrix amoebiphila.</title>
        <authorList>
            <person name="Schulz F."/>
            <person name="Horn M."/>
        </authorList>
    </citation>
    <scope>NUCLEOTIDE SEQUENCE [LARGE SCALE GENOMIC DNA]</scope>
    <source>
        <strain evidence="2 3">FS5</strain>
    </source>
</reference>
<sequence>MSQEITLSHREIWNNKPVLRAVYHNYYDLILSQTIPGTLLEVGGGSGNFASYLNKLSSSKHTLYSTDITKAPDTHVVSDAHFLPFANNSFDNIVMMDTLHHLERPLKFLNESYRVLKNKGRLILLEPGMTPLSILFFKLFHDEPIHMNVNPLEDGPLSNDRKPFDANQAIPDLIFNKFQAQFLSLFPNFVICKIQRKSVFAYPLSGGFKKWSLIPNRCIQHALKLDEKLEFLSSLLSFRLFIVIEKVMPHEHKIKN</sequence>
<dbReference type="InterPro" id="IPR029063">
    <property type="entry name" value="SAM-dependent_MTases_sf"/>
</dbReference>
<dbReference type="GO" id="GO:0008757">
    <property type="term" value="F:S-adenosylmethionine-dependent methyltransferase activity"/>
    <property type="evidence" value="ECO:0007669"/>
    <property type="project" value="InterPro"/>
</dbReference>
<dbReference type="Pfam" id="PF08241">
    <property type="entry name" value="Methyltransf_11"/>
    <property type="match status" value="1"/>
</dbReference>
<dbReference type="SUPFAM" id="SSF53335">
    <property type="entry name" value="S-adenosyl-L-methionine-dependent methyltransferases"/>
    <property type="match status" value="1"/>
</dbReference>
<organism evidence="2 3">
    <name type="scientific">Candidatus Nucleicultrix amoebiphila FS5</name>
    <dbReference type="NCBI Taxonomy" id="1414854"/>
    <lineage>
        <taxon>Bacteria</taxon>
        <taxon>Pseudomonadati</taxon>
        <taxon>Pseudomonadota</taxon>
        <taxon>Alphaproteobacteria</taxon>
        <taxon>Holosporales</taxon>
        <taxon>Candidatus Nucleicultricaceae</taxon>
        <taxon>Candidatus Nucleicultrix</taxon>
    </lineage>
</organism>
<protein>
    <recommendedName>
        <fullName evidence="1">Methyltransferase type 11 domain-containing protein</fullName>
    </recommendedName>
</protein>
<dbReference type="RefSeq" id="WP_085783992.1">
    <property type="nucleotide sequence ID" value="NZ_CP008743.1"/>
</dbReference>
<feature type="domain" description="Methyltransferase type 11" evidence="1">
    <location>
        <begin position="40"/>
        <end position="124"/>
    </location>
</feature>
<dbReference type="STRING" id="1414854.GQ61_03640"/>
<accession>A0A1W6N3X2</accession>
<dbReference type="PANTHER" id="PTHR43591">
    <property type="entry name" value="METHYLTRANSFERASE"/>
    <property type="match status" value="1"/>
</dbReference>
<dbReference type="OrthoDB" id="5642573at2"/>
<evidence type="ECO:0000313" key="2">
    <source>
        <dbReference type="EMBL" id="ARN84555.1"/>
    </source>
</evidence>
<proteinExistence type="predicted"/>
<name>A0A1W6N3X2_9PROT</name>
<dbReference type="EMBL" id="CP008743">
    <property type="protein sequence ID" value="ARN84555.1"/>
    <property type="molecule type" value="Genomic_DNA"/>
</dbReference>
<dbReference type="CDD" id="cd02440">
    <property type="entry name" value="AdoMet_MTases"/>
    <property type="match status" value="1"/>
</dbReference>
<evidence type="ECO:0000259" key="1">
    <source>
        <dbReference type="Pfam" id="PF08241"/>
    </source>
</evidence>
<dbReference type="AlphaFoldDB" id="A0A1W6N3X2"/>
<dbReference type="Proteomes" id="UP000237351">
    <property type="component" value="Chromosome"/>
</dbReference>
<evidence type="ECO:0000313" key="3">
    <source>
        <dbReference type="Proteomes" id="UP000237351"/>
    </source>
</evidence>
<dbReference type="InterPro" id="IPR013216">
    <property type="entry name" value="Methyltransf_11"/>
</dbReference>
<dbReference type="PANTHER" id="PTHR43591:SF24">
    <property type="entry name" value="2-METHOXY-6-POLYPRENYL-1,4-BENZOQUINOL METHYLASE, MITOCHONDRIAL"/>
    <property type="match status" value="1"/>
</dbReference>
<dbReference type="KEGG" id="naf:GQ61_03640"/>
<gene>
    <name evidence="2" type="ORF">GQ61_03640</name>
</gene>
<dbReference type="Gene3D" id="3.40.50.150">
    <property type="entry name" value="Vaccinia Virus protein VP39"/>
    <property type="match status" value="1"/>
</dbReference>